<accession>A0A7G5GU50</accession>
<dbReference type="Proteomes" id="UP000515369">
    <property type="component" value="Chromosome"/>
</dbReference>
<dbReference type="KEGG" id="sfol:H3H32_31505"/>
<dbReference type="InterPro" id="IPR002201">
    <property type="entry name" value="Glyco_trans_9"/>
</dbReference>
<proteinExistence type="predicted"/>
<dbReference type="SUPFAM" id="SSF53756">
    <property type="entry name" value="UDP-Glycosyltransferase/glycogen phosphorylase"/>
    <property type="match status" value="1"/>
</dbReference>
<dbReference type="PANTHER" id="PTHR30160">
    <property type="entry name" value="TETRAACYLDISACCHARIDE 4'-KINASE-RELATED"/>
    <property type="match status" value="1"/>
</dbReference>
<reference evidence="3 4" key="1">
    <citation type="submission" date="2020-07" db="EMBL/GenBank/DDBJ databases">
        <title>Spirosoma foliorum sp. nov., isolated from the leaves on the Nejang mountain Korea, Republic of.</title>
        <authorList>
            <person name="Ho H."/>
            <person name="Lee Y.-J."/>
            <person name="Nurcahyanto D.-A."/>
            <person name="Kim S.-G."/>
        </authorList>
    </citation>
    <scope>NUCLEOTIDE SEQUENCE [LARGE SCALE GENOMIC DNA]</scope>
    <source>
        <strain evidence="3 4">PL0136</strain>
    </source>
</reference>
<dbReference type="Pfam" id="PF01075">
    <property type="entry name" value="Glyco_transf_9"/>
    <property type="match status" value="1"/>
</dbReference>
<dbReference type="Gene3D" id="3.40.50.2000">
    <property type="entry name" value="Glycogen Phosphorylase B"/>
    <property type="match status" value="2"/>
</dbReference>
<sequence length="405" mass="46047">MLLKNIIRILKTSPLLVPLLGLIDLFLYLVDKLAVLTVGSVSKKTNTLLILRIDVLGDYLLFRPYLRAIRQSATYKDYAITLCANSAIRSVAEVFDHDLIDNFIWTDIYKLSTRPLYRFRFVQTLRRQGFSTVFCPTYSRVLVLDDFLANATGAPERVGCLTDFANIKQWEAWFGNQLYTRMLPSGEGLVFELERNRRIVEAFLEEPVLAKPPVFNIAYAKQVVVPRQYTILSLGAGQDFRVWPAERFAEVATYILTTYPDQYIILTGAPNERVYADAFLAYVPESERVLNLTGKLSIPELIYVLSKADVLIANETGIVHLAASTNTPTIVISQGKSLVRWHPYSPPLQGRIVHLYPEYIEQNRNNLSAIAPQFNPESPFPITIIETDRVIRQLNILLKRSISSQ</sequence>
<name>A0A7G5GU50_9BACT</name>
<dbReference type="AlphaFoldDB" id="A0A7G5GU50"/>
<evidence type="ECO:0000313" key="3">
    <source>
        <dbReference type="EMBL" id="QMW02392.1"/>
    </source>
</evidence>
<keyword evidence="2 3" id="KW-0808">Transferase</keyword>
<evidence type="ECO:0000256" key="2">
    <source>
        <dbReference type="ARBA" id="ARBA00022679"/>
    </source>
</evidence>
<dbReference type="CDD" id="cd03789">
    <property type="entry name" value="GT9_LPS_heptosyltransferase"/>
    <property type="match status" value="1"/>
</dbReference>
<dbReference type="GO" id="GO:0008713">
    <property type="term" value="F:ADP-heptose-lipopolysaccharide heptosyltransferase activity"/>
    <property type="evidence" value="ECO:0007669"/>
    <property type="project" value="TreeGrafter"/>
</dbReference>
<dbReference type="GO" id="GO:0005829">
    <property type="term" value="C:cytosol"/>
    <property type="evidence" value="ECO:0007669"/>
    <property type="project" value="TreeGrafter"/>
</dbReference>
<keyword evidence="1" id="KW-0328">Glycosyltransferase</keyword>
<dbReference type="RefSeq" id="WP_182459700.1">
    <property type="nucleotide sequence ID" value="NZ_CP059732.1"/>
</dbReference>
<evidence type="ECO:0000256" key="1">
    <source>
        <dbReference type="ARBA" id="ARBA00022676"/>
    </source>
</evidence>
<dbReference type="EMBL" id="CP059732">
    <property type="protein sequence ID" value="QMW02392.1"/>
    <property type="molecule type" value="Genomic_DNA"/>
</dbReference>
<protein>
    <submittedName>
        <fullName evidence="3">Glycosyltransferase family 9 protein</fullName>
    </submittedName>
</protein>
<dbReference type="InterPro" id="IPR051199">
    <property type="entry name" value="LPS_LOS_Heptosyltrfase"/>
</dbReference>
<gene>
    <name evidence="3" type="ORF">H3H32_31505</name>
</gene>
<dbReference type="PANTHER" id="PTHR30160:SF1">
    <property type="entry name" value="LIPOPOLYSACCHARIDE 1,2-N-ACETYLGLUCOSAMINETRANSFERASE-RELATED"/>
    <property type="match status" value="1"/>
</dbReference>
<keyword evidence="4" id="KW-1185">Reference proteome</keyword>
<dbReference type="GO" id="GO:0009244">
    <property type="term" value="P:lipopolysaccharide core region biosynthetic process"/>
    <property type="evidence" value="ECO:0007669"/>
    <property type="project" value="TreeGrafter"/>
</dbReference>
<organism evidence="3 4">
    <name type="scientific">Spirosoma foliorum</name>
    <dbReference type="NCBI Taxonomy" id="2710596"/>
    <lineage>
        <taxon>Bacteria</taxon>
        <taxon>Pseudomonadati</taxon>
        <taxon>Bacteroidota</taxon>
        <taxon>Cytophagia</taxon>
        <taxon>Cytophagales</taxon>
        <taxon>Cytophagaceae</taxon>
        <taxon>Spirosoma</taxon>
    </lineage>
</organism>
<evidence type="ECO:0000313" key="4">
    <source>
        <dbReference type="Proteomes" id="UP000515369"/>
    </source>
</evidence>